<evidence type="ECO:0000313" key="3">
    <source>
        <dbReference type="EMBL" id="KAB2933220.1"/>
    </source>
</evidence>
<dbReference type="PROSITE" id="PS51671">
    <property type="entry name" value="ACT"/>
    <property type="match status" value="1"/>
</dbReference>
<dbReference type="Gene3D" id="3.30.70.260">
    <property type="match status" value="1"/>
</dbReference>
<organism evidence="3 4">
    <name type="scientific">Leptonema illini</name>
    <dbReference type="NCBI Taxonomy" id="183"/>
    <lineage>
        <taxon>Bacteria</taxon>
        <taxon>Pseudomonadati</taxon>
        <taxon>Spirochaetota</taxon>
        <taxon>Spirochaetia</taxon>
        <taxon>Leptospirales</taxon>
        <taxon>Leptospiraceae</taxon>
        <taxon>Leptonema</taxon>
    </lineage>
</organism>
<reference evidence="3 4" key="1">
    <citation type="submission" date="2019-10" db="EMBL/GenBank/DDBJ databases">
        <title>Extracellular Electron Transfer in a Candidatus Methanoperedens spp. Enrichment Culture.</title>
        <authorList>
            <person name="Berger S."/>
            <person name="Rangel Shaw D."/>
            <person name="Berben T."/>
            <person name="In 'T Zandt M."/>
            <person name="Frank J."/>
            <person name="Reimann J."/>
            <person name="Jetten M.S.M."/>
            <person name="Welte C.U."/>
        </authorList>
    </citation>
    <scope>NUCLEOTIDE SEQUENCE [LARGE SCALE GENOMIC DNA]</scope>
    <source>
        <strain evidence="3">SB12</strain>
    </source>
</reference>
<dbReference type="Proteomes" id="UP000460298">
    <property type="component" value="Unassembled WGS sequence"/>
</dbReference>
<dbReference type="SUPFAM" id="SSF55021">
    <property type="entry name" value="ACT-like"/>
    <property type="match status" value="1"/>
</dbReference>
<protein>
    <submittedName>
        <fullName evidence="3">ACT domain-containing protein</fullName>
    </submittedName>
</protein>
<keyword evidence="1" id="KW-0378">Hydrolase</keyword>
<evidence type="ECO:0000256" key="1">
    <source>
        <dbReference type="ARBA" id="ARBA00022801"/>
    </source>
</evidence>
<dbReference type="GO" id="GO:0016787">
    <property type="term" value="F:hydrolase activity"/>
    <property type="evidence" value="ECO:0007669"/>
    <property type="project" value="UniProtKB-KW"/>
</dbReference>
<evidence type="ECO:0000313" key="4">
    <source>
        <dbReference type="Proteomes" id="UP000460298"/>
    </source>
</evidence>
<name>A0A833LXI7_9LEPT</name>
<feature type="domain" description="ACT" evidence="2">
    <location>
        <begin position="132"/>
        <end position="204"/>
    </location>
</feature>
<dbReference type="EMBL" id="WBUI01000006">
    <property type="protein sequence ID" value="KAB2933220.1"/>
    <property type="molecule type" value="Genomic_DNA"/>
</dbReference>
<dbReference type="PANTHER" id="PTHR47320">
    <property type="entry name" value="BIFUNCTIONAL URIDYLYLTRANSFERASE/URIDYLYL-REMOVING ENZYME"/>
    <property type="match status" value="1"/>
</dbReference>
<evidence type="ECO:0000259" key="2">
    <source>
        <dbReference type="PROSITE" id="PS51671"/>
    </source>
</evidence>
<dbReference type="GO" id="GO:0008773">
    <property type="term" value="F:[protein-PII] uridylyltransferase activity"/>
    <property type="evidence" value="ECO:0007669"/>
    <property type="project" value="InterPro"/>
</dbReference>
<dbReference type="RefSeq" id="WP_002772329.1">
    <property type="nucleotide sequence ID" value="NZ_JQDG01000056.1"/>
</dbReference>
<dbReference type="PANTHER" id="PTHR47320:SF1">
    <property type="entry name" value="BIFUNCTIONAL URIDYLYLTRANSFERASE_URIDYLYL-REMOVING ENZYME"/>
    <property type="match status" value="1"/>
</dbReference>
<dbReference type="InterPro" id="IPR010043">
    <property type="entry name" value="UTase/UR"/>
</dbReference>
<proteinExistence type="predicted"/>
<gene>
    <name evidence="3" type="ORF">F9K24_07690</name>
</gene>
<comment type="caution">
    <text evidence="3">The sequence shown here is derived from an EMBL/GenBank/DDBJ whole genome shotgun (WGS) entry which is preliminary data.</text>
</comment>
<dbReference type="InterPro" id="IPR045865">
    <property type="entry name" value="ACT-like_dom_sf"/>
</dbReference>
<dbReference type="Pfam" id="PF01842">
    <property type="entry name" value="ACT"/>
    <property type="match status" value="1"/>
</dbReference>
<dbReference type="InterPro" id="IPR002912">
    <property type="entry name" value="ACT_dom"/>
</dbReference>
<dbReference type="OrthoDB" id="334737at2"/>
<accession>A0A833LXI7</accession>
<dbReference type="AlphaFoldDB" id="A0A833LXI7"/>
<sequence length="204" mass="22786">MKSFSCTVAGDRELILEIRTPSIKEGTLYRLSAAIYSLDLDIYSGDIDTLEEDGELYSYDRFVLRTMVDGSARKLSEIGLKLGMLMEALLSDDSDPEELIRAGEKEIPRPESFFEAGVEVLFDQNTEKGETTMYLEAPDRPGLLFTVARLLFRHDVNIVSATLRSTYGGHARDLFHLQSKGKPLSAEKIEALSSFLSQFTASEN</sequence>